<name>A0A820M9J1_9BILA</name>
<dbReference type="PANTHER" id="PTHR23120:SF0">
    <property type="entry name" value="MAESTRO HEAT-LIKE REPEAT FAMILY MEMBER 1"/>
    <property type="match status" value="1"/>
</dbReference>
<gene>
    <name evidence="2" type="ORF">OXD698_LOCUS49805</name>
</gene>
<reference evidence="2" key="1">
    <citation type="submission" date="2021-02" db="EMBL/GenBank/DDBJ databases">
        <authorList>
            <person name="Nowell W R."/>
        </authorList>
    </citation>
    <scope>NUCLEOTIDE SEQUENCE</scope>
</reference>
<accession>A0A820M9J1</accession>
<organism evidence="2 3">
    <name type="scientific">Adineta steineri</name>
    <dbReference type="NCBI Taxonomy" id="433720"/>
    <lineage>
        <taxon>Eukaryota</taxon>
        <taxon>Metazoa</taxon>
        <taxon>Spiralia</taxon>
        <taxon>Gnathifera</taxon>
        <taxon>Rotifera</taxon>
        <taxon>Eurotatoria</taxon>
        <taxon>Bdelloidea</taxon>
        <taxon>Adinetida</taxon>
        <taxon>Adinetidae</taxon>
        <taxon>Adineta</taxon>
    </lineage>
</organism>
<protein>
    <recommendedName>
        <fullName evidence="1">MROH2B-like HEAT-repeats domain-containing protein</fullName>
    </recommendedName>
</protein>
<dbReference type="InterPro" id="IPR045206">
    <property type="entry name" value="Maestro_heat-like_prot"/>
</dbReference>
<feature type="domain" description="MROH2B-like HEAT-repeats" evidence="1">
    <location>
        <begin position="1"/>
        <end position="105"/>
    </location>
</feature>
<dbReference type="EMBL" id="CAJOAZ010022920">
    <property type="protein sequence ID" value="CAF4370361.1"/>
    <property type="molecule type" value="Genomic_DNA"/>
</dbReference>
<dbReference type="Pfam" id="PF23210">
    <property type="entry name" value="HEAT_Maestro_2"/>
    <property type="match status" value="1"/>
</dbReference>
<evidence type="ECO:0000259" key="1">
    <source>
        <dbReference type="Pfam" id="PF23210"/>
    </source>
</evidence>
<sequence length="149" mass="16920">MDEVLWPLLMEFLVPENYTGAFGIICKALAQAGQQQIAAKKDTFWVDFDVLVNLPKPNEIITRCFVLLGEPLAEETRGISILNFLRVAVTELKTDLRELWEKVIPPDDEPEPFESVIFKYNSSRCSTISRCVAEHKPNIAAQPFRSFSC</sequence>
<dbReference type="Proteomes" id="UP000663844">
    <property type="component" value="Unassembled WGS sequence"/>
</dbReference>
<evidence type="ECO:0000313" key="2">
    <source>
        <dbReference type="EMBL" id="CAF4370361.1"/>
    </source>
</evidence>
<dbReference type="InterPro" id="IPR055408">
    <property type="entry name" value="HEAT_MROH2B-like"/>
</dbReference>
<dbReference type="AlphaFoldDB" id="A0A820M9J1"/>
<dbReference type="PANTHER" id="PTHR23120">
    <property type="entry name" value="MAESTRO-RELATED HEAT DOMAIN-CONTAINING"/>
    <property type="match status" value="1"/>
</dbReference>
<feature type="non-terminal residue" evidence="2">
    <location>
        <position position="1"/>
    </location>
</feature>
<comment type="caution">
    <text evidence="2">The sequence shown here is derived from an EMBL/GenBank/DDBJ whole genome shotgun (WGS) entry which is preliminary data.</text>
</comment>
<dbReference type="GO" id="GO:0005737">
    <property type="term" value="C:cytoplasm"/>
    <property type="evidence" value="ECO:0007669"/>
    <property type="project" value="TreeGrafter"/>
</dbReference>
<evidence type="ECO:0000313" key="3">
    <source>
        <dbReference type="Proteomes" id="UP000663844"/>
    </source>
</evidence>
<proteinExistence type="predicted"/>